<dbReference type="InterPro" id="IPR000683">
    <property type="entry name" value="Gfo/Idh/MocA-like_OxRdtase_N"/>
</dbReference>
<name>A0A265N941_9BACI</name>
<dbReference type="GO" id="GO:0000166">
    <property type="term" value="F:nucleotide binding"/>
    <property type="evidence" value="ECO:0007669"/>
    <property type="project" value="InterPro"/>
</dbReference>
<proteinExistence type="inferred from homology"/>
<dbReference type="RefSeq" id="WP_094886074.1">
    <property type="nucleotide sequence ID" value="NZ_NPMS01000005.1"/>
</dbReference>
<dbReference type="EMBL" id="NPMS01000005">
    <property type="protein sequence ID" value="OZU88335.1"/>
    <property type="molecule type" value="Genomic_DNA"/>
</dbReference>
<dbReference type="Pfam" id="PF02894">
    <property type="entry name" value="GFO_IDH_MocA_C"/>
    <property type="match status" value="1"/>
</dbReference>
<protein>
    <submittedName>
        <fullName evidence="4">Oxidoreductase</fullName>
    </submittedName>
</protein>
<comment type="similarity">
    <text evidence="1">Belongs to the Gfo/Idh/MocA family.</text>
</comment>
<evidence type="ECO:0000313" key="5">
    <source>
        <dbReference type="Proteomes" id="UP000216498"/>
    </source>
</evidence>
<organism evidence="4 5">
    <name type="scientific">Virgibacillus indicus</name>
    <dbReference type="NCBI Taxonomy" id="2024554"/>
    <lineage>
        <taxon>Bacteria</taxon>
        <taxon>Bacillati</taxon>
        <taxon>Bacillota</taxon>
        <taxon>Bacilli</taxon>
        <taxon>Bacillales</taxon>
        <taxon>Bacillaceae</taxon>
        <taxon>Virgibacillus</taxon>
    </lineage>
</organism>
<sequence>MRNINVALVGAGAIAETHLVNLSSSSQVKITSIVDIDLERAKQISANNNIKHYFTDINEMTSNVKVDAVIICTPNQTHIPIAKIAADQGIHVFMEKPIGTNLKEVQEYLKLAETKNVITMIGMTHRFRSDAAILKEYADRNAFGNIYYAKAKLFRRRGTPKGWFTNKALSGGGAMMDIGVHVLDLAWWLLGKPKVDSITGHTLTGLGKYDTKQVSSWESKNKRLNANDLFDVEDFGAAWIRFKNKTVLSLEVAWAMNGEQDDGISIEILGDKGGAALAPLTLFREEEGTLVKSNPLVEKNNPFQSEIDHFIECIQTGAPPSVDGEQGYQVLKMLQAIYQSSEEKREIHFY</sequence>
<evidence type="ECO:0000313" key="4">
    <source>
        <dbReference type="EMBL" id="OZU88335.1"/>
    </source>
</evidence>
<dbReference type="InterPro" id="IPR036291">
    <property type="entry name" value="NAD(P)-bd_dom_sf"/>
</dbReference>
<dbReference type="Gene3D" id="3.40.50.720">
    <property type="entry name" value="NAD(P)-binding Rossmann-like Domain"/>
    <property type="match status" value="1"/>
</dbReference>
<evidence type="ECO:0000259" key="3">
    <source>
        <dbReference type="Pfam" id="PF02894"/>
    </source>
</evidence>
<dbReference type="Pfam" id="PF01408">
    <property type="entry name" value="GFO_IDH_MocA"/>
    <property type="match status" value="1"/>
</dbReference>
<dbReference type="SUPFAM" id="SSF51735">
    <property type="entry name" value="NAD(P)-binding Rossmann-fold domains"/>
    <property type="match status" value="1"/>
</dbReference>
<dbReference type="AlphaFoldDB" id="A0A265N941"/>
<accession>A0A265N941</accession>
<dbReference type="Proteomes" id="UP000216498">
    <property type="component" value="Unassembled WGS sequence"/>
</dbReference>
<evidence type="ECO:0000256" key="1">
    <source>
        <dbReference type="ARBA" id="ARBA00010928"/>
    </source>
</evidence>
<dbReference type="Gene3D" id="3.30.360.10">
    <property type="entry name" value="Dihydrodipicolinate Reductase, domain 2"/>
    <property type="match status" value="1"/>
</dbReference>
<feature type="domain" description="Gfo/Idh/MocA-like oxidoreductase C-terminal" evidence="3">
    <location>
        <begin position="139"/>
        <end position="347"/>
    </location>
</feature>
<dbReference type="PANTHER" id="PTHR43249:SF1">
    <property type="entry name" value="D-GLUCOSIDE 3-DEHYDROGENASE"/>
    <property type="match status" value="1"/>
</dbReference>
<dbReference type="InterPro" id="IPR052515">
    <property type="entry name" value="Gfo/Idh/MocA_Oxidoreductase"/>
</dbReference>
<dbReference type="SUPFAM" id="SSF55347">
    <property type="entry name" value="Glyceraldehyde-3-phosphate dehydrogenase-like, C-terminal domain"/>
    <property type="match status" value="1"/>
</dbReference>
<feature type="domain" description="Gfo/Idh/MocA-like oxidoreductase N-terminal" evidence="2">
    <location>
        <begin position="4"/>
        <end position="122"/>
    </location>
</feature>
<comment type="caution">
    <text evidence="4">The sequence shown here is derived from an EMBL/GenBank/DDBJ whole genome shotgun (WGS) entry which is preliminary data.</text>
</comment>
<keyword evidence="5" id="KW-1185">Reference proteome</keyword>
<dbReference type="PANTHER" id="PTHR43249">
    <property type="entry name" value="UDP-N-ACETYL-2-AMINO-2-DEOXY-D-GLUCURONATE OXIDASE"/>
    <property type="match status" value="1"/>
</dbReference>
<dbReference type="InterPro" id="IPR004104">
    <property type="entry name" value="Gfo/Idh/MocA-like_OxRdtase_C"/>
</dbReference>
<evidence type="ECO:0000259" key="2">
    <source>
        <dbReference type="Pfam" id="PF01408"/>
    </source>
</evidence>
<reference evidence="4 5" key="1">
    <citation type="submission" date="2017-08" db="EMBL/GenBank/DDBJ databases">
        <title>Virgibacillus indicus sp. nov. and Virgibacillus profoundi sp. nov, two moderately halophilic bacteria isolated from marine sediment by using the Microfluidic Streak Plate.</title>
        <authorList>
            <person name="Xu B."/>
            <person name="Hu B."/>
            <person name="Wang J."/>
            <person name="Zhu Y."/>
            <person name="Huang L."/>
            <person name="Du W."/>
            <person name="Huang Y."/>
        </authorList>
    </citation>
    <scope>NUCLEOTIDE SEQUENCE [LARGE SCALE GENOMIC DNA]</scope>
    <source>
        <strain evidence="4 5">IO3-P2-C2</strain>
    </source>
</reference>
<gene>
    <name evidence="4" type="ORF">CIL03_11835</name>
</gene>
<dbReference type="OrthoDB" id="9815825at2"/>